<comment type="caution">
    <text evidence="1">The sequence shown here is derived from an EMBL/GenBank/DDBJ whole genome shotgun (WGS) entry which is preliminary data.</text>
</comment>
<sequence length="139" mass="15454">MIDENFNHHHFSIPILSYPPSSSIEDPPPPQPIISTVECPPPLTSNHPTLLQPHFALISLSHPLEGTKPPLNVVIDHYRNPYLEEQTLTSSLITPTMSSTTLRLSPGVTASSGDFLRFTSRRFSQVFLSLDLVKGLERT</sequence>
<evidence type="ECO:0000313" key="2">
    <source>
        <dbReference type="Proteomes" id="UP001229421"/>
    </source>
</evidence>
<dbReference type="AlphaFoldDB" id="A0AAD8PBY2"/>
<reference evidence="1" key="1">
    <citation type="journal article" date="2023" name="bioRxiv">
        <title>Improved chromosome-level genome assembly for marigold (Tagetes erecta).</title>
        <authorList>
            <person name="Jiang F."/>
            <person name="Yuan L."/>
            <person name="Wang S."/>
            <person name="Wang H."/>
            <person name="Xu D."/>
            <person name="Wang A."/>
            <person name="Fan W."/>
        </authorList>
    </citation>
    <scope>NUCLEOTIDE SEQUENCE</scope>
    <source>
        <strain evidence="1">WSJ</strain>
        <tissue evidence="1">Leaf</tissue>
    </source>
</reference>
<gene>
    <name evidence="1" type="ORF">QVD17_06016</name>
</gene>
<protein>
    <submittedName>
        <fullName evidence="1">Uncharacterized protein</fullName>
    </submittedName>
</protein>
<keyword evidence="2" id="KW-1185">Reference proteome</keyword>
<organism evidence="1 2">
    <name type="scientific">Tagetes erecta</name>
    <name type="common">African marigold</name>
    <dbReference type="NCBI Taxonomy" id="13708"/>
    <lineage>
        <taxon>Eukaryota</taxon>
        <taxon>Viridiplantae</taxon>
        <taxon>Streptophyta</taxon>
        <taxon>Embryophyta</taxon>
        <taxon>Tracheophyta</taxon>
        <taxon>Spermatophyta</taxon>
        <taxon>Magnoliopsida</taxon>
        <taxon>eudicotyledons</taxon>
        <taxon>Gunneridae</taxon>
        <taxon>Pentapetalae</taxon>
        <taxon>asterids</taxon>
        <taxon>campanulids</taxon>
        <taxon>Asterales</taxon>
        <taxon>Asteraceae</taxon>
        <taxon>Asteroideae</taxon>
        <taxon>Heliantheae alliance</taxon>
        <taxon>Tageteae</taxon>
        <taxon>Tagetes</taxon>
    </lineage>
</organism>
<evidence type="ECO:0000313" key="1">
    <source>
        <dbReference type="EMBL" id="KAK1440191.1"/>
    </source>
</evidence>
<dbReference type="EMBL" id="JAUHHV010000001">
    <property type="protein sequence ID" value="KAK1440191.1"/>
    <property type="molecule type" value="Genomic_DNA"/>
</dbReference>
<accession>A0AAD8PBY2</accession>
<name>A0AAD8PBY2_TARER</name>
<proteinExistence type="predicted"/>
<dbReference type="Proteomes" id="UP001229421">
    <property type="component" value="Unassembled WGS sequence"/>
</dbReference>